<evidence type="ECO:0000313" key="3">
    <source>
        <dbReference type="Proteomes" id="UP000606498"/>
    </source>
</evidence>
<feature type="transmembrane region" description="Helical" evidence="1">
    <location>
        <begin position="12"/>
        <end position="31"/>
    </location>
</feature>
<evidence type="ECO:0000313" key="2">
    <source>
        <dbReference type="EMBL" id="GGE70141.1"/>
    </source>
</evidence>
<keyword evidence="1" id="KW-1133">Transmembrane helix</keyword>
<feature type="transmembrane region" description="Helical" evidence="1">
    <location>
        <begin position="175"/>
        <end position="195"/>
    </location>
</feature>
<keyword evidence="1" id="KW-0472">Membrane</keyword>
<proteinExistence type="predicted"/>
<dbReference type="EMBL" id="BMKO01000001">
    <property type="protein sequence ID" value="GGE70141.1"/>
    <property type="molecule type" value="Genomic_DNA"/>
</dbReference>
<protein>
    <recommendedName>
        <fullName evidence="4">Oligosaccharide repeat unit polymerase</fullName>
    </recommendedName>
</protein>
<accession>A0ABQ1SZK6</accession>
<comment type="caution">
    <text evidence="2">The sequence shown here is derived from an EMBL/GenBank/DDBJ whole genome shotgun (WGS) entry which is preliminary data.</text>
</comment>
<dbReference type="Proteomes" id="UP000606498">
    <property type="component" value="Unassembled WGS sequence"/>
</dbReference>
<evidence type="ECO:0000256" key="1">
    <source>
        <dbReference type="SAM" id="Phobius"/>
    </source>
</evidence>
<feature type="transmembrane region" description="Helical" evidence="1">
    <location>
        <begin position="207"/>
        <end position="226"/>
    </location>
</feature>
<reference evidence="3" key="1">
    <citation type="journal article" date="2019" name="Int. J. Syst. Evol. Microbiol.">
        <title>The Global Catalogue of Microorganisms (GCM) 10K type strain sequencing project: providing services to taxonomists for standard genome sequencing and annotation.</title>
        <authorList>
            <consortium name="The Broad Institute Genomics Platform"/>
            <consortium name="The Broad Institute Genome Sequencing Center for Infectious Disease"/>
            <person name="Wu L."/>
            <person name="Ma J."/>
        </authorList>
    </citation>
    <scope>NUCLEOTIDE SEQUENCE [LARGE SCALE GENOMIC DNA]</scope>
    <source>
        <strain evidence="3">CGMCC 1.16033</strain>
    </source>
</reference>
<feature type="transmembrane region" description="Helical" evidence="1">
    <location>
        <begin position="232"/>
        <end position="251"/>
    </location>
</feature>
<name>A0ABQ1SZK6_9GAMM</name>
<feature type="transmembrane region" description="Helical" evidence="1">
    <location>
        <begin position="43"/>
        <end position="61"/>
    </location>
</feature>
<sequence>MSLQIVSYMLKGTNFGIFLVLFPIAIVKYLLKSECGNGSVNRTGKRIAVLFSCLFLFYFVYNLSTRLGIDYVPNTLFGIPINKNNILFSIFPPSVGFAITAASSYISQGYYGFSLAFDYNYTSTMGFGSGRFIIDKLAWIYDANIWSLTYQAKMDAVWDPAIQWHTAYLWLANDVGFWGVSIVMCIFGWLFSLVLRDAVLNRNSVSMILLSLYLLIIIFIPANSIVSGNPTVFMSFVALNCLFFLFNRVLVSK</sequence>
<evidence type="ECO:0008006" key="4">
    <source>
        <dbReference type="Google" id="ProtNLM"/>
    </source>
</evidence>
<keyword evidence="1" id="KW-0812">Transmembrane</keyword>
<keyword evidence="3" id="KW-1185">Reference proteome</keyword>
<organism evidence="2 3">
    <name type="scientific">Shewanella carassii</name>
    <dbReference type="NCBI Taxonomy" id="1987584"/>
    <lineage>
        <taxon>Bacteria</taxon>
        <taxon>Pseudomonadati</taxon>
        <taxon>Pseudomonadota</taxon>
        <taxon>Gammaproteobacteria</taxon>
        <taxon>Alteromonadales</taxon>
        <taxon>Shewanellaceae</taxon>
        <taxon>Shewanella</taxon>
    </lineage>
</organism>
<gene>
    <name evidence="2" type="ORF">GCM10011520_08450</name>
</gene>